<dbReference type="GO" id="GO:0009055">
    <property type="term" value="F:electron transfer activity"/>
    <property type="evidence" value="ECO:0007669"/>
    <property type="project" value="TreeGrafter"/>
</dbReference>
<feature type="domain" description="Flavodoxin-like fold" evidence="3">
    <location>
        <begin position="1"/>
        <end position="161"/>
    </location>
</feature>
<sequence length="228" mass="25680">MKTLIIVAHPNLDESSTQQFLQAASIDSKVQWHALDNRPLNVAGEQRLLRQADRIIFQFPLYWYSAPASLKNWEDTVLTRAFAYPATGGSLIGKQLGLVISLGQPAAHYAAGAPEQFSLSQLTVPYQALAQRLQMTWLPSFIVDQFGYQSETQKMQLLVDYQRYLTQPSLGHFDGEVDWIVTKLAAINTHQHGPEQQKLALIIDQIKQNEATLEDLQDTLTMLKEGED</sequence>
<organism evidence="4 5">
    <name type="scientific">Secundilactobacillus collinoides DSM 20515 = JCM 1123</name>
    <dbReference type="NCBI Taxonomy" id="1423733"/>
    <lineage>
        <taxon>Bacteria</taxon>
        <taxon>Bacillati</taxon>
        <taxon>Bacillota</taxon>
        <taxon>Bacilli</taxon>
        <taxon>Lactobacillales</taxon>
        <taxon>Lactobacillaceae</taxon>
        <taxon>Secundilactobacillus</taxon>
    </lineage>
</organism>
<evidence type="ECO:0000256" key="1">
    <source>
        <dbReference type="ARBA" id="ARBA00023002"/>
    </source>
</evidence>
<dbReference type="PANTHER" id="PTHR47307">
    <property type="entry name" value="GLUTATHIONE-REGULATED POTASSIUM-EFFLUX SYSTEM ANCILLARY PROTEIN KEFG"/>
    <property type="match status" value="1"/>
</dbReference>
<dbReference type="STRING" id="33960.TY91_15190"/>
<dbReference type="PANTHER" id="PTHR47307:SF1">
    <property type="entry name" value="GLUTATHIONE-REGULATED POTASSIUM-EFFLUX SYSTEM ANCILLARY PROTEIN KEFG"/>
    <property type="match status" value="1"/>
</dbReference>
<accession>A0A0R2B9A6</accession>
<evidence type="ECO:0000313" key="5">
    <source>
        <dbReference type="Proteomes" id="UP000051845"/>
    </source>
</evidence>
<protein>
    <recommendedName>
        <fullName evidence="3">Flavodoxin-like fold domain-containing protein</fullName>
    </recommendedName>
</protein>
<feature type="coiled-coil region" evidence="2">
    <location>
        <begin position="199"/>
        <end position="226"/>
    </location>
</feature>
<keyword evidence="2" id="KW-0175">Coiled coil</keyword>
<dbReference type="InterPro" id="IPR029039">
    <property type="entry name" value="Flavoprotein-like_sf"/>
</dbReference>
<name>A0A0R2B9A6_SECCO</name>
<dbReference type="InterPro" id="IPR046980">
    <property type="entry name" value="KefG/KefF"/>
</dbReference>
<dbReference type="EMBL" id="AYYR01000039">
    <property type="protein sequence ID" value="KRM76079.1"/>
    <property type="molecule type" value="Genomic_DNA"/>
</dbReference>
<evidence type="ECO:0000256" key="2">
    <source>
        <dbReference type="SAM" id="Coils"/>
    </source>
</evidence>
<keyword evidence="1" id="KW-0560">Oxidoreductase</keyword>
<dbReference type="Proteomes" id="UP000051845">
    <property type="component" value="Unassembled WGS sequence"/>
</dbReference>
<dbReference type="GO" id="GO:0010181">
    <property type="term" value="F:FMN binding"/>
    <property type="evidence" value="ECO:0007669"/>
    <property type="project" value="TreeGrafter"/>
</dbReference>
<dbReference type="InterPro" id="IPR003680">
    <property type="entry name" value="Flavodoxin_fold"/>
</dbReference>
<dbReference type="AlphaFoldDB" id="A0A0R2B9A6"/>
<evidence type="ECO:0000259" key="3">
    <source>
        <dbReference type="Pfam" id="PF02525"/>
    </source>
</evidence>
<dbReference type="Pfam" id="PF02525">
    <property type="entry name" value="Flavodoxin_2"/>
    <property type="match status" value="1"/>
</dbReference>
<reference evidence="4 5" key="1">
    <citation type="journal article" date="2015" name="Genome Announc.">
        <title>Expanding the biotechnology potential of lactobacilli through comparative genomics of 213 strains and associated genera.</title>
        <authorList>
            <person name="Sun Z."/>
            <person name="Harris H.M."/>
            <person name="McCann A."/>
            <person name="Guo C."/>
            <person name="Argimon S."/>
            <person name="Zhang W."/>
            <person name="Yang X."/>
            <person name="Jeffery I.B."/>
            <person name="Cooney J.C."/>
            <person name="Kagawa T.F."/>
            <person name="Liu W."/>
            <person name="Song Y."/>
            <person name="Salvetti E."/>
            <person name="Wrobel A."/>
            <person name="Rasinkangas P."/>
            <person name="Parkhill J."/>
            <person name="Rea M.C."/>
            <person name="O'Sullivan O."/>
            <person name="Ritari J."/>
            <person name="Douillard F.P."/>
            <person name="Paul Ross R."/>
            <person name="Yang R."/>
            <person name="Briner A.E."/>
            <person name="Felis G.E."/>
            <person name="de Vos W.M."/>
            <person name="Barrangou R."/>
            <person name="Klaenhammer T.R."/>
            <person name="Caufield P.W."/>
            <person name="Cui Y."/>
            <person name="Zhang H."/>
            <person name="O'Toole P.W."/>
        </authorList>
    </citation>
    <scope>NUCLEOTIDE SEQUENCE [LARGE SCALE GENOMIC DNA]</scope>
    <source>
        <strain evidence="4 5">DSM 20515</strain>
    </source>
</reference>
<evidence type="ECO:0000313" key="4">
    <source>
        <dbReference type="EMBL" id="KRM76079.1"/>
    </source>
</evidence>
<dbReference type="GO" id="GO:0003955">
    <property type="term" value="F:NAD(P)H dehydrogenase (quinone) activity"/>
    <property type="evidence" value="ECO:0007669"/>
    <property type="project" value="TreeGrafter"/>
</dbReference>
<proteinExistence type="predicted"/>
<dbReference type="PATRIC" id="fig|1423733.4.peg.2006"/>
<dbReference type="RefSeq" id="WP_054759333.1">
    <property type="nucleotide sequence ID" value="NZ_AYYR01000039.1"/>
</dbReference>
<gene>
    <name evidence="4" type="ORF">FC82_GL001905</name>
</gene>
<dbReference type="Gene3D" id="3.40.50.360">
    <property type="match status" value="1"/>
</dbReference>
<dbReference type="SUPFAM" id="SSF52218">
    <property type="entry name" value="Flavoproteins"/>
    <property type="match status" value="1"/>
</dbReference>
<comment type="caution">
    <text evidence="4">The sequence shown here is derived from an EMBL/GenBank/DDBJ whole genome shotgun (WGS) entry which is preliminary data.</text>
</comment>